<comment type="caution">
    <text evidence="2">The sequence shown here is derived from an EMBL/GenBank/DDBJ whole genome shotgun (WGS) entry which is preliminary data.</text>
</comment>
<gene>
    <name evidence="2" type="ORF">GFC01_08755</name>
</gene>
<dbReference type="OrthoDB" id="9805666at2"/>
<dbReference type="GO" id="GO:0003906">
    <property type="term" value="F:DNA-(apurinic or apyrimidinic site) endonuclease activity"/>
    <property type="evidence" value="ECO:0007669"/>
    <property type="project" value="TreeGrafter"/>
</dbReference>
<dbReference type="Proteomes" id="UP000441717">
    <property type="component" value="Unassembled WGS sequence"/>
</dbReference>
<evidence type="ECO:0000313" key="3">
    <source>
        <dbReference type="Proteomes" id="UP000441717"/>
    </source>
</evidence>
<dbReference type="GO" id="GO:0008081">
    <property type="term" value="F:phosphoric diester hydrolase activity"/>
    <property type="evidence" value="ECO:0007669"/>
    <property type="project" value="TreeGrafter"/>
</dbReference>
<evidence type="ECO:0000259" key="1">
    <source>
        <dbReference type="Pfam" id="PF01261"/>
    </source>
</evidence>
<evidence type="ECO:0000313" key="2">
    <source>
        <dbReference type="EMBL" id="MQL52354.1"/>
    </source>
</evidence>
<name>A0A6N7IQP2_9FIRM</name>
<dbReference type="InterPro" id="IPR036237">
    <property type="entry name" value="Xyl_isomerase-like_sf"/>
</dbReference>
<protein>
    <submittedName>
        <fullName evidence="2">TIM barrel protein</fullName>
    </submittedName>
</protein>
<sequence>MRVHFGPAGNPPSFQAQGHKSSLDMPAWLKAQGLDAYEYQSVRGVHIKEDTARKLGELARENGVALSMHAPYYITLGTADAGYREKTRMHLLKSIEAAHWMGASPVVFHPGTGGGEDRVATLKRAMDLLKEILDEAAERGYGDVRVAPETAGKPAQLGNLPEVLDLCTVSSRVVPAVDFAHLHAAGGGSLTTVEDFARILDLLESRLGRAALGHLHVHFSPIEFTGKGEKRHRTLLDEGFGPDFTLLARLLVERNVGATIICESYDRQAEDALVYKTIYQQLKQQFSR</sequence>
<keyword evidence="3" id="KW-1185">Reference proteome</keyword>
<dbReference type="SMART" id="SM00518">
    <property type="entry name" value="AP2Ec"/>
    <property type="match status" value="1"/>
</dbReference>
<reference evidence="2 3" key="1">
    <citation type="submission" date="2019-10" db="EMBL/GenBank/DDBJ databases">
        <title>Comparative genomics of sulfur disproportionating microorganisms.</title>
        <authorList>
            <person name="Ward L.M."/>
            <person name="Bertran E."/>
            <person name="Johnston D."/>
        </authorList>
    </citation>
    <scope>NUCLEOTIDE SEQUENCE [LARGE SCALE GENOMIC DNA]</scope>
    <source>
        <strain evidence="2 3">DSM 14055</strain>
    </source>
</reference>
<feature type="domain" description="Xylose isomerase-like TIM barrel" evidence="1">
    <location>
        <begin position="27"/>
        <end position="271"/>
    </location>
</feature>
<dbReference type="GO" id="GO:0008270">
    <property type="term" value="F:zinc ion binding"/>
    <property type="evidence" value="ECO:0007669"/>
    <property type="project" value="InterPro"/>
</dbReference>
<dbReference type="GO" id="GO:0003677">
    <property type="term" value="F:DNA binding"/>
    <property type="evidence" value="ECO:0007669"/>
    <property type="project" value="InterPro"/>
</dbReference>
<proteinExistence type="predicted"/>
<dbReference type="AlphaFoldDB" id="A0A6N7IQP2"/>
<dbReference type="InterPro" id="IPR001719">
    <property type="entry name" value="AP_endonuc_2"/>
</dbReference>
<dbReference type="SUPFAM" id="SSF51658">
    <property type="entry name" value="Xylose isomerase-like"/>
    <property type="match status" value="1"/>
</dbReference>
<dbReference type="Gene3D" id="3.20.20.150">
    <property type="entry name" value="Divalent-metal-dependent TIM barrel enzymes"/>
    <property type="match status" value="1"/>
</dbReference>
<dbReference type="GO" id="GO:0006284">
    <property type="term" value="P:base-excision repair"/>
    <property type="evidence" value="ECO:0007669"/>
    <property type="project" value="TreeGrafter"/>
</dbReference>
<dbReference type="PANTHER" id="PTHR21445">
    <property type="entry name" value="ENDONUCLEASE IV ENDODEOXYRIBONUCLEASE IV"/>
    <property type="match status" value="1"/>
</dbReference>
<accession>A0A6N7IQP2</accession>
<dbReference type="Pfam" id="PF01261">
    <property type="entry name" value="AP_endonuc_2"/>
    <property type="match status" value="1"/>
</dbReference>
<dbReference type="InterPro" id="IPR013022">
    <property type="entry name" value="Xyl_isomerase-like_TIM-brl"/>
</dbReference>
<organism evidence="2 3">
    <name type="scientific">Desulfofundulus thermobenzoicus</name>
    <dbReference type="NCBI Taxonomy" id="29376"/>
    <lineage>
        <taxon>Bacteria</taxon>
        <taxon>Bacillati</taxon>
        <taxon>Bacillota</taxon>
        <taxon>Clostridia</taxon>
        <taxon>Eubacteriales</taxon>
        <taxon>Peptococcaceae</taxon>
        <taxon>Desulfofundulus</taxon>
    </lineage>
</organism>
<dbReference type="EMBL" id="WHYR01000020">
    <property type="protein sequence ID" value="MQL52354.1"/>
    <property type="molecule type" value="Genomic_DNA"/>
</dbReference>
<dbReference type="PANTHER" id="PTHR21445:SF0">
    <property type="entry name" value="APURINIC-APYRIMIDINIC ENDONUCLEASE"/>
    <property type="match status" value="1"/>
</dbReference>